<dbReference type="Proteomes" id="UP000239724">
    <property type="component" value="Unassembled WGS sequence"/>
</dbReference>
<dbReference type="GO" id="GO:0016740">
    <property type="term" value="F:transferase activity"/>
    <property type="evidence" value="ECO:0007669"/>
    <property type="project" value="UniProtKB-KW"/>
</dbReference>
<dbReference type="InterPro" id="IPR000905">
    <property type="entry name" value="Gcp-like_dom"/>
</dbReference>
<keyword evidence="2" id="KW-0808">Transferase</keyword>
<proteinExistence type="predicted"/>
<protein>
    <submittedName>
        <fullName evidence="2">tRNA (Adenosine(37)-N6)-threonylcarbamoyltransferase complex dimerization subunit type 1 TsaB</fullName>
    </submittedName>
</protein>
<dbReference type="PANTHER" id="PTHR11735:SF11">
    <property type="entry name" value="TRNA THREONYLCARBAMOYLADENOSINE BIOSYNTHESIS PROTEIN TSAB"/>
    <property type="match status" value="1"/>
</dbReference>
<dbReference type="SUPFAM" id="SSF53067">
    <property type="entry name" value="Actin-like ATPase domain"/>
    <property type="match status" value="1"/>
</dbReference>
<dbReference type="RefSeq" id="WP_104521067.1">
    <property type="nucleotide sequence ID" value="NZ_NHRY01000232.1"/>
</dbReference>
<evidence type="ECO:0000313" key="3">
    <source>
        <dbReference type="Proteomes" id="UP000239724"/>
    </source>
</evidence>
<organism evidence="2 3">
    <name type="scientific">Rhodopila globiformis</name>
    <name type="common">Rhodopseudomonas globiformis</name>
    <dbReference type="NCBI Taxonomy" id="1071"/>
    <lineage>
        <taxon>Bacteria</taxon>
        <taxon>Pseudomonadati</taxon>
        <taxon>Pseudomonadota</taxon>
        <taxon>Alphaproteobacteria</taxon>
        <taxon>Acetobacterales</taxon>
        <taxon>Acetobacteraceae</taxon>
        <taxon>Rhodopila</taxon>
    </lineage>
</organism>
<dbReference type="InterPro" id="IPR043129">
    <property type="entry name" value="ATPase_NBD"/>
</dbReference>
<dbReference type="Gene3D" id="3.30.420.40">
    <property type="match status" value="2"/>
</dbReference>
<comment type="caution">
    <text evidence="2">The sequence shown here is derived from an EMBL/GenBank/DDBJ whole genome shotgun (WGS) entry which is preliminary data.</text>
</comment>
<dbReference type="OrthoDB" id="9809995at2"/>
<dbReference type="NCBIfam" id="TIGR03725">
    <property type="entry name" value="T6A_YeaZ"/>
    <property type="match status" value="1"/>
</dbReference>
<reference evidence="2 3" key="1">
    <citation type="journal article" date="2018" name="Arch. Microbiol.">
        <title>New insights into the metabolic potential of the phototrophic purple bacterium Rhodopila globiformis DSM 161(T) from its draft genome sequence and evidence for a vanadium-dependent nitrogenase.</title>
        <authorList>
            <person name="Imhoff J.F."/>
            <person name="Rahn T."/>
            <person name="Kunzel S."/>
            <person name="Neulinger S.C."/>
        </authorList>
    </citation>
    <scope>NUCLEOTIDE SEQUENCE [LARGE SCALE GENOMIC DNA]</scope>
    <source>
        <strain evidence="2 3">DSM 161</strain>
    </source>
</reference>
<feature type="domain" description="Gcp-like" evidence="1">
    <location>
        <begin position="32"/>
        <end position="103"/>
    </location>
</feature>
<accession>A0A2S6N3H9</accession>
<sequence length="218" mass="21884">MPVLALDSAVSRCSATVVADGQVVAGRQQDLDRGHATVLAAMTQACLRDAGITAAGLDLVGVTVGPGSFTGIRGGIALAQGIGLAAGCPVIGVTVREALADSLPIISGRTLWCAIPSRRGRVFLDTGDAILSLAVTGLPDPPGPIAVAGPAAAEVAARLAARGADVMLTDAALPTGRHVASVAERRFRGALPPLAAEPLYVDAPEARLPGERPPATRL</sequence>
<gene>
    <name evidence="2" type="ORF">CCS01_22525</name>
</gene>
<dbReference type="InterPro" id="IPR022496">
    <property type="entry name" value="T6A_TsaB"/>
</dbReference>
<dbReference type="EMBL" id="NHRY01000232">
    <property type="protein sequence ID" value="PPQ29170.1"/>
    <property type="molecule type" value="Genomic_DNA"/>
</dbReference>
<dbReference type="GO" id="GO:0005829">
    <property type="term" value="C:cytosol"/>
    <property type="evidence" value="ECO:0007669"/>
    <property type="project" value="TreeGrafter"/>
</dbReference>
<dbReference type="AlphaFoldDB" id="A0A2S6N3H9"/>
<name>A0A2S6N3H9_RHOGL</name>
<dbReference type="GO" id="GO:0002949">
    <property type="term" value="P:tRNA threonylcarbamoyladenosine modification"/>
    <property type="evidence" value="ECO:0007669"/>
    <property type="project" value="InterPro"/>
</dbReference>
<evidence type="ECO:0000313" key="2">
    <source>
        <dbReference type="EMBL" id="PPQ29170.1"/>
    </source>
</evidence>
<evidence type="ECO:0000259" key="1">
    <source>
        <dbReference type="Pfam" id="PF00814"/>
    </source>
</evidence>
<dbReference type="Pfam" id="PF00814">
    <property type="entry name" value="TsaD"/>
    <property type="match status" value="1"/>
</dbReference>
<dbReference type="PANTHER" id="PTHR11735">
    <property type="entry name" value="TRNA N6-ADENOSINE THREONYLCARBAMOYLTRANSFERASE"/>
    <property type="match status" value="1"/>
</dbReference>
<keyword evidence="3" id="KW-1185">Reference proteome</keyword>